<organism evidence="2 3">
    <name type="scientific">Sulfuriferula multivorans</name>
    <dbReference type="NCBI Taxonomy" id="1559896"/>
    <lineage>
        <taxon>Bacteria</taxon>
        <taxon>Pseudomonadati</taxon>
        <taxon>Pseudomonadota</taxon>
        <taxon>Betaproteobacteria</taxon>
        <taxon>Nitrosomonadales</taxon>
        <taxon>Sulfuricellaceae</taxon>
        <taxon>Sulfuriferula</taxon>
    </lineage>
</organism>
<dbReference type="InterPro" id="IPR047706">
    <property type="entry name" value="BCAM0308-like"/>
</dbReference>
<sequence>MSKHSKPTRLHTIGAPVRHVGVIHEREHDAYKSRGKLPEPTACPVCRAVFHQGRWQWAAMPAGAHEEMCPACHRIHDKFPAGFVTLEGEYLKLHRDELLQLVENVGERAKKEHPLERIMAIEDEKGGILITTTDIHLARGIGEALHHAHHGELEFHYSDEENLIRVHWKC</sequence>
<protein>
    <submittedName>
        <fullName evidence="2">ATPase</fullName>
    </submittedName>
</protein>
<evidence type="ECO:0000313" key="3">
    <source>
        <dbReference type="Proteomes" id="UP000483432"/>
    </source>
</evidence>
<dbReference type="Pfam" id="PF04981">
    <property type="entry name" value="NMD3"/>
    <property type="match status" value="1"/>
</dbReference>
<proteinExistence type="predicted"/>
<feature type="domain" description="Nmd3 N-terminal" evidence="1">
    <location>
        <begin position="64"/>
        <end position="153"/>
    </location>
</feature>
<evidence type="ECO:0000259" key="1">
    <source>
        <dbReference type="Pfam" id="PF04981"/>
    </source>
</evidence>
<dbReference type="NCBIfam" id="NF040826">
    <property type="entry name" value="lxa_BCAM0308"/>
    <property type="match status" value="1"/>
</dbReference>
<accession>A0A7C9TBA7</accession>
<reference evidence="2 3" key="1">
    <citation type="submission" date="2019-09" db="EMBL/GenBank/DDBJ databases">
        <title>H2 Metabolism Revealed by Metagenomic Analysis in Subglacial Sediment of East Antarctica.</title>
        <authorList>
            <person name="Yang Z."/>
            <person name="Zhang Y."/>
            <person name="Lv Y."/>
            <person name="Yan W."/>
            <person name="Xiao X."/>
            <person name="Sun B."/>
            <person name="Ma H."/>
        </authorList>
    </citation>
    <scope>NUCLEOTIDE SEQUENCE [LARGE SCALE GENOMIC DNA]</scope>
    <source>
        <strain evidence="2">Bin2_2</strain>
    </source>
</reference>
<dbReference type="Proteomes" id="UP000483432">
    <property type="component" value="Unassembled WGS sequence"/>
</dbReference>
<name>A0A7C9TBA7_9PROT</name>
<dbReference type="AlphaFoldDB" id="A0A7C9TBA7"/>
<gene>
    <name evidence="2" type="ORF">GZ085_11285</name>
</gene>
<comment type="caution">
    <text evidence="2">The sequence shown here is derived from an EMBL/GenBank/DDBJ whole genome shotgun (WGS) entry which is preliminary data.</text>
</comment>
<dbReference type="EMBL" id="JAAFGW010000183">
    <property type="protein sequence ID" value="NDP48945.1"/>
    <property type="molecule type" value="Genomic_DNA"/>
</dbReference>
<evidence type="ECO:0000313" key="2">
    <source>
        <dbReference type="EMBL" id="NDP48945.1"/>
    </source>
</evidence>
<dbReference type="InterPro" id="IPR007064">
    <property type="entry name" value="Nmd3_N"/>
</dbReference>